<dbReference type="Pfam" id="PF00593">
    <property type="entry name" value="TonB_dep_Rec_b-barrel"/>
    <property type="match status" value="1"/>
</dbReference>
<comment type="subcellular location">
    <subcellularLocation>
        <location evidence="1 11">Cell outer membrane</location>
        <topology evidence="1 11">Multi-pass membrane protein</topology>
    </subcellularLocation>
</comment>
<dbReference type="SUPFAM" id="SSF56935">
    <property type="entry name" value="Porins"/>
    <property type="match status" value="1"/>
</dbReference>
<evidence type="ECO:0000256" key="5">
    <source>
        <dbReference type="ARBA" id="ARBA00022692"/>
    </source>
</evidence>
<evidence type="ECO:0000256" key="1">
    <source>
        <dbReference type="ARBA" id="ARBA00004571"/>
    </source>
</evidence>
<keyword evidence="6" id="KW-0732">Signal</keyword>
<keyword evidence="10 11" id="KW-0998">Cell outer membrane</keyword>
<feature type="domain" description="TonB-dependent receptor plug" evidence="14">
    <location>
        <begin position="69"/>
        <end position="173"/>
    </location>
</feature>
<evidence type="ECO:0000256" key="3">
    <source>
        <dbReference type="ARBA" id="ARBA00022448"/>
    </source>
</evidence>
<dbReference type="CDD" id="cd01347">
    <property type="entry name" value="ligand_gated_channel"/>
    <property type="match status" value="1"/>
</dbReference>
<dbReference type="EMBL" id="PQGG01000040">
    <property type="protein sequence ID" value="POP51379.1"/>
    <property type="molecule type" value="Genomic_DNA"/>
</dbReference>
<dbReference type="PANTHER" id="PTHR30069">
    <property type="entry name" value="TONB-DEPENDENT OUTER MEMBRANE RECEPTOR"/>
    <property type="match status" value="1"/>
</dbReference>
<dbReference type="InterPro" id="IPR037066">
    <property type="entry name" value="Plug_dom_sf"/>
</dbReference>
<evidence type="ECO:0000313" key="15">
    <source>
        <dbReference type="EMBL" id="POP51379.1"/>
    </source>
</evidence>
<sequence>MKTSSGTLAYWLKPSLQLATYIALSSVLLHANYAVALSESVVNSDTSRKDNQRLIETVVVTGTRTPYSLIDSPVEVQLIDAAQIARSGARDVAELLEREGGVYANRAAGRGSAIQIQGLSSEHVLILVNGRRMIGRINGAIDLSRLHVADIERIEIVKGPSSALYGGDALGGVVNIISQRKGEGGALILRADDAGNQDVFGQLALNGDSLSASLSGGYSHLDGFDLDKSTIAEDGVVGDSTFGGVSGNWQANEQFGVDFDLAYSLDDTERNDGGTGGAVYKTYKQIEETRLGVRPKMSLENSTLTVDFYYNRYYDQFLQDQIGSNDNTIDEETVNELMSAGLQWDISPSVLNTLFGEHLLSVGAEFQIEELDADRLGQVAERDRQAVYIQDDLQLADGRLHLVPGLRLDRDSQFGDQLSPKLAMRYDISDTLFTRVGYGQGYRPPSFRELLLRFDNPSVGYRVEGNLDLKPESSTGFNFGLSWLPSPQHSVSISAYNNEVEDLIDIIQVATTPSMIFSYRNVSRASLMGLDMQWAWQPEILPEFNLQFGYGYLWSEDKATGEELSGRPKQRANLALAWDTQRYYLALRGTWTDSRTFGVELDAGGPPTGAGEAEAYTLLDARAAWKGFAPFELAVGLNNISDAGDSQYLPIQPRNAYLEVKWNLK</sequence>
<dbReference type="OrthoDB" id="9764669at2"/>
<dbReference type="AlphaFoldDB" id="A0A2S4HBR0"/>
<dbReference type="InterPro" id="IPR000531">
    <property type="entry name" value="Beta-barrel_TonB"/>
</dbReference>
<evidence type="ECO:0000256" key="12">
    <source>
        <dbReference type="PROSITE-ProRule" id="PRU10143"/>
    </source>
</evidence>
<dbReference type="PANTHER" id="PTHR30069:SF29">
    <property type="entry name" value="HEMOGLOBIN AND HEMOGLOBIN-HAPTOGLOBIN-BINDING PROTEIN 1-RELATED"/>
    <property type="match status" value="1"/>
</dbReference>
<dbReference type="GO" id="GO:0009279">
    <property type="term" value="C:cell outer membrane"/>
    <property type="evidence" value="ECO:0007669"/>
    <property type="project" value="UniProtKB-SubCell"/>
</dbReference>
<keyword evidence="3 11" id="KW-0813">Transport</keyword>
<organism evidence="15 16">
    <name type="scientific">Zhongshania marina</name>
    <dbReference type="NCBI Taxonomy" id="2304603"/>
    <lineage>
        <taxon>Bacteria</taxon>
        <taxon>Pseudomonadati</taxon>
        <taxon>Pseudomonadota</taxon>
        <taxon>Gammaproteobacteria</taxon>
        <taxon>Cellvibrionales</taxon>
        <taxon>Spongiibacteraceae</taxon>
        <taxon>Zhongshania</taxon>
    </lineage>
</organism>
<dbReference type="InterPro" id="IPR010916">
    <property type="entry name" value="TonB_box_CS"/>
</dbReference>
<dbReference type="InterPro" id="IPR036942">
    <property type="entry name" value="Beta-barrel_TonB_sf"/>
</dbReference>
<proteinExistence type="inferred from homology"/>
<feature type="domain" description="TonB-dependent receptor-like beta-barrel" evidence="13">
    <location>
        <begin position="238"/>
        <end position="640"/>
    </location>
</feature>
<evidence type="ECO:0008006" key="17">
    <source>
        <dbReference type="Google" id="ProtNLM"/>
    </source>
</evidence>
<dbReference type="InterPro" id="IPR012910">
    <property type="entry name" value="Plug_dom"/>
</dbReference>
<evidence type="ECO:0000259" key="14">
    <source>
        <dbReference type="Pfam" id="PF07715"/>
    </source>
</evidence>
<keyword evidence="4 11" id="KW-1134">Transmembrane beta strand</keyword>
<dbReference type="Gene3D" id="2.40.170.20">
    <property type="entry name" value="TonB-dependent receptor, beta-barrel domain"/>
    <property type="match status" value="1"/>
</dbReference>
<dbReference type="Proteomes" id="UP000237222">
    <property type="component" value="Unassembled WGS sequence"/>
</dbReference>
<evidence type="ECO:0000256" key="6">
    <source>
        <dbReference type="ARBA" id="ARBA00022729"/>
    </source>
</evidence>
<dbReference type="InterPro" id="IPR039426">
    <property type="entry name" value="TonB-dep_rcpt-like"/>
</dbReference>
<dbReference type="RefSeq" id="WP_103685714.1">
    <property type="nucleotide sequence ID" value="NZ_PQGG01000040.1"/>
</dbReference>
<reference evidence="15" key="1">
    <citation type="submission" date="2018-01" db="EMBL/GenBank/DDBJ databases">
        <authorList>
            <person name="Yu X.-D."/>
        </authorList>
    </citation>
    <scope>NUCLEOTIDE SEQUENCE</scope>
    <source>
        <strain evidence="15">ZX-21</strain>
    </source>
</reference>
<evidence type="ECO:0000256" key="4">
    <source>
        <dbReference type="ARBA" id="ARBA00022452"/>
    </source>
</evidence>
<feature type="short sequence motif" description="TonB box" evidence="12">
    <location>
        <begin position="57"/>
        <end position="63"/>
    </location>
</feature>
<keyword evidence="7 12" id="KW-0798">TonB box</keyword>
<name>A0A2S4HBR0_9GAMM</name>
<dbReference type="Pfam" id="PF07715">
    <property type="entry name" value="Plug"/>
    <property type="match status" value="1"/>
</dbReference>
<comment type="similarity">
    <text evidence="2">Belongs to the TonB-dependent receptor family. Hemoglobin/haptoglobin binding protein subfamily.</text>
</comment>
<protein>
    <recommendedName>
        <fullName evidence="17">TonB-dependent receptor</fullName>
    </recommendedName>
</protein>
<keyword evidence="5 11" id="KW-0812">Transmembrane</keyword>
<dbReference type="GO" id="GO:0044718">
    <property type="term" value="P:siderophore transmembrane transport"/>
    <property type="evidence" value="ECO:0007669"/>
    <property type="project" value="TreeGrafter"/>
</dbReference>
<keyword evidence="9" id="KW-0675">Receptor</keyword>
<comment type="caution">
    <text evidence="15">The sequence shown here is derived from an EMBL/GenBank/DDBJ whole genome shotgun (WGS) entry which is preliminary data.</text>
</comment>
<dbReference type="Gene3D" id="2.170.130.10">
    <property type="entry name" value="TonB-dependent receptor, plug domain"/>
    <property type="match status" value="1"/>
</dbReference>
<evidence type="ECO:0000256" key="10">
    <source>
        <dbReference type="ARBA" id="ARBA00023237"/>
    </source>
</evidence>
<dbReference type="GO" id="GO:0015344">
    <property type="term" value="F:siderophore uptake transmembrane transporter activity"/>
    <property type="evidence" value="ECO:0007669"/>
    <property type="project" value="TreeGrafter"/>
</dbReference>
<evidence type="ECO:0000256" key="9">
    <source>
        <dbReference type="ARBA" id="ARBA00023170"/>
    </source>
</evidence>
<evidence type="ECO:0000256" key="11">
    <source>
        <dbReference type="PROSITE-ProRule" id="PRU01360"/>
    </source>
</evidence>
<accession>A0A2S4HBR0</accession>
<evidence type="ECO:0000256" key="7">
    <source>
        <dbReference type="ARBA" id="ARBA00023077"/>
    </source>
</evidence>
<dbReference type="PROSITE" id="PS00430">
    <property type="entry name" value="TONB_DEPENDENT_REC_1"/>
    <property type="match status" value="1"/>
</dbReference>
<dbReference type="PROSITE" id="PS52016">
    <property type="entry name" value="TONB_DEPENDENT_REC_3"/>
    <property type="match status" value="1"/>
</dbReference>
<gene>
    <name evidence="15" type="ORF">C0068_17215</name>
</gene>
<evidence type="ECO:0000256" key="2">
    <source>
        <dbReference type="ARBA" id="ARBA00008143"/>
    </source>
</evidence>
<evidence type="ECO:0000313" key="16">
    <source>
        <dbReference type="Proteomes" id="UP000237222"/>
    </source>
</evidence>
<keyword evidence="8 11" id="KW-0472">Membrane</keyword>
<evidence type="ECO:0000259" key="13">
    <source>
        <dbReference type="Pfam" id="PF00593"/>
    </source>
</evidence>
<evidence type="ECO:0000256" key="8">
    <source>
        <dbReference type="ARBA" id="ARBA00023136"/>
    </source>
</evidence>